<comment type="caution">
    <text evidence="4">The sequence shown here is derived from an EMBL/GenBank/DDBJ whole genome shotgun (WGS) entry which is preliminary data.</text>
</comment>
<gene>
    <name evidence="4" type="ORF">N7456_011716</name>
</gene>
<name>A0A9W9EUJ1_9EURO</name>
<dbReference type="Proteomes" id="UP001149165">
    <property type="component" value="Unassembled WGS sequence"/>
</dbReference>
<keyword evidence="5" id="KW-1185">Reference proteome</keyword>
<dbReference type="GO" id="GO:0016491">
    <property type="term" value="F:oxidoreductase activity"/>
    <property type="evidence" value="ECO:0007669"/>
    <property type="project" value="UniProtKB-KW"/>
</dbReference>
<comment type="similarity">
    <text evidence="1">Belongs to the short-chain dehydrogenases/reductases (SDR) family.</text>
</comment>
<dbReference type="InterPro" id="IPR002347">
    <property type="entry name" value="SDR_fam"/>
</dbReference>
<evidence type="ECO:0000313" key="5">
    <source>
        <dbReference type="Proteomes" id="UP001149165"/>
    </source>
</evidence>
<dbReference type="OrthoDB" id="191139at2759"/>
<accession>A0A9W9EUJ1</accession>
<dbReference type="SUPFAM" id="SSF51735">
    <property type="entry name" value="NAD(P)-binding Rossmann-fold domains"/>
    <property type="match status" value="1"/>
</dbReference>
<evidence type="ECO:0000256" key="1">
    <source>
        <dbReference type="ARBA" id="ARBA00006484"/>
    </source>
</evidence>
<proteinExistence type="inferred from homology"/>
<keyword evidence="2" id="KW-0521">NADP</keyword>
<dbReference type="InterPro" id="IPR036291">
    <property type="entry name" value="NAD(P)-bd_dom_sf"/>
</dbReference>
<reference evidence="4" key="2">
    <citation type="journal article" date="2023" name="IMA Fungus">
        <title>Comparative genomic study of the Penicillium genus elucidates a diverse pangenome and 15 lateral gene transfer events.</title>
        <authorList>
            <person name="Petersen C."/>
            <person name="Sorensen T."/>
            <person name="Nielsen M.R."/>
            <person name="Sondergaard T.E."/>
            <person name="Sorensen J.L."/>
            <person name="Fitzpatrick D.A."/>
            <person name="Frisvad J.C."/>
            <person name="Nielsen K.L."/>
        </authorList>
    </citation>
    <scope>NUCLEOTIDE SEQUENCE</scope>
    <source>
        <strain evidence="4">IBT 30069</strain>
    </source>
</reference>
<evidence type="ECO:0000313" key="4">
    <source>
        <dbReference type="EMBL" id="KAJ5088100.1"/>
    </source>
</evidence>
<dbReference type="Pfam" id="PF00106">
    <property type="entry name" value="adh_short"/>
    <property type="match status" value="1"/>
</dbReference>
<evidence type="ECO:0000256" key="3">
    <source>
        <dbReference type="ARBA" id="ARBA00023002"/>
    </source>
</evidence>
<organism evidence="4 5">
    <name type="scientific">Penicillium angulare</name>
    <dbReference type="NCBI Taxonomy" id="116970"/>
    <lineage>
        <taxon>Eukaryota</taxon>
        <taxon>Fungi</taxon>
        <taxon>Dikarya</taxon>
        <taxon>Ascomycota</taxon>
        <taxon>Pezizomycotina</taxon>
        <taxon>Eurotiomycetes</taxon>
        <taxon>Eurotiomycetidae</taxon>
        <taxon>Eurotiales</taxon>
        <taxon>Aspergillaceae</taxon>
        <taxon>Penicillium</taxon>
    </lineage>
</organism>
<sequence length="320" mass="35452">MAQFEADAYGEEVCKVLSSQIKGSKVLITGVTPGSIGGEAAIQLSRHEPSLLVLAGRNSQTLQELDRKIKQETPNIQTRLLVIDLSSQENIRKAAEEVNSYPETLEILINSAGVMASPFSFTKDGIELQFGTNHIGHFLFTNLVLEEILRRGPSRIRVANVSSLGHKRGPVRFDDYNFEEGKAYDKWQAYGQSKTANMLYSVSLAEKLGDKGVEAFSLYPGRIVTGLVKHLTDEDWLNSGWRHPDGTLNTDPKFNWTTQSQGAAKLIVAAYDPDISDKNGSYLARNAVRNDEAADYALDPQNAEKLWVLSEDLVGQKFFN</sequence>
<reference evidence="4" key="1">
    <citation type="submission" date="2022-11" db="EMBL/GenBank/DDBJ databases">
        <authorList>
            <person name="Petersen C."/>
        </authorList>
    </citation>
    <scope>NUCLEOTIDE SEQUENCE</scope>
    <source>
        <strain evidence="4">IBT 30069</strain>
    </source>
</reference>
<dbReference type="PANTHER" id="PTHR24320:SF283">
    <property type="entry name" value="RETINOL DEHYDROGENASE 11"/>
    <property type="match status" value="1"/>
</dbReference>
<dbReference type="EMBL" id="JAPQKH010000007">
    <property type="protein sequence ID" value="KAJ5088100.1"/>
    <property type="molecule type" value="Genomic_DNA"/>
</dbReference>
<dbReference type="PANTHER" id="PTHR24320">
    <property type="entry name" value="RETINOL DEHYDROGENASE"/>
    <property type="match status" value="1"/>
</dbReference>
<dbReference type="AlphaFoldDB" id="A0A9W9EUJ1"/>
<dbReference type="Gene3D" id="3.40.50.720">
    <property type="entry name" value="NAD(P)-binding Rossmann-like Domain"/>
    <property type="match status" value="1"/>
</dbReference>
<evidence type="ECO:0000256" key="2">
    <source>
        <dbReference type="ARBA" id="ARBA00022857"/>
    </source>
</evidence>
<protein>
    <submittedName>
        <fullName evidence="4">Short-chain dehydrogenase</fullName>
    </submittedName>
</protein>
<keyword evidence="3" id="KW-0560">Oxidoreductase</keyword>